<dbReference type="Pfam" id="PF04366">
    <property type="entry name" value="Ysc84"/>
    <property type="match status" value="1"/>
</dbReference>
<protein>
    <submittedName>
        <fullName evidence="2">Twin-arginine translocation pathway signal protein</fullName>
    </submittedName>
</protein>
<keyword evidence="3" id="KW-1185">Reference proteome</keyword>
<proteinExistence type="predicted"/>
<organism evidence="2 3">
    <name type="scientific">Oceanidesulfovibrio marinus</name>
    <dbReference type="NCBI Taxonomy" id="370038"/>
    <lineage>
        <taxon>Bacteria</taxon>
        <taxon>Pseudomonadati</taxon>
        <taxon>Thermodesulfobacteriota</taxon>
        <taxon>Desulfovibrionia</taxon>
        <taxon>Desulfovibrionales</taxon>
        <taxon>Desulfovibrionaceae</taxon>
        <taxon>Oceanidesulfovibrio</taxon>
    </lineage>
</organism>
<accession>A0ABX6NEK2</accession>
<evidence type="ECO:0000313" key="2">
    <source>
        <dbReference type="EMBL" id="QJT09034.1"/>
    </source>
</evidence>
<dbReference type="Proteomes" id="UP000503251">
    <property type="component" value="Chromosome"/>
</dbReference>
<name>A0ABX6NEK2_9BACT</name>
<feature type="domain" description="Ysc84 actin-binding" evidence="1">
    <location>
        <begin position="98"/>
        <end position="182"/>
    </location>
</feature>
<gene>
    <name evidence="2" type="ORF">E8L03_08860</name>
</gene>
<evidence type="ECO:0000313" key="3">
    <source>
        <dbReference type="Proteomes" id="UP000503251"/>
    </source>
</evidence>
<dbReference type="InterPro" id="IPR007461">
    <property type="entry name" value="Ysc84_actin-binding"/>
</dbReference>
<dbReference type="EMBL" id="CP039543">
    <property type="protein sequence ID" value="QJT09034.1"/>
    <property type="molecule type" value="Genomic_DNA"/>
</dbReference>
<evidence type="ECO:0000259" key="1">
    <source>
        <dbReference type="Pfam" id="PF04366"/>
    </source>
</evidence>
<sequence length="185" mass="19907">MERKFLRIGVMVVLSLCTFLSMYGIAAAKTAAEIDRETQRALNILFAQSPAAKAMKDKAKGILVFPEVVKGAFIVGGQGGEGELLANGKVQGYYNTIQLSVGLQAGAQKYGYALFFMTDEALQWLYDTDGWEVGSGPNVVVIDQGAAASATTTSLHSDIYAFFFDMKGLMAGIDLQGTKITRVEK</sequence>
<reference evidence="2 3" key="1">
    <citation type="submission" date="2019-04" db="EMBL/GenBank/DDBJ databases">
        <title>Isolation and culture of sulfate reducing bacteria from the cold seep of the South China Sea.</title>
        <authorList>
            <person name="Sun C."/>
            <person name="Liu R."/>
        </authorList>
    </citation>
    <scope>NUCLEOTIDE SEQUENCE [LARGE SCALE GENOMIC DNA]</scope>
    <source>
        <strain evidence="2 3">CS1</strain>
    </source>
</reference>